<accession>A0A0A9AK27</accession>
<reference evidence="1" key="2">
    <citation type="journal article" date="2015" name="Data Brief">
        <title>Shoot transcriptome of the giant reed, Arundo donax.</title>
        <authorList>
            <person name="Barrero R.A."/>
            <person name="Guerrero F.D."/>
            <person name="Moolhuijzen P."/>
            <person name="Goolsby J.A."/>
            <person name="Tidwell J."/>
            <person name="Bellgard S.E."/>
            <person name="Bellgard M.I."/>
        </authorList>
    </citation>
    <scope>NUCLEOTIDE SEQUENCE</scope>
    <source>
        <tissue evidence="1">Shoot tissue taken approximately 20 cm above the soil surface</tissue>
    </source>
</reference>
<reference evidence="1" key="1">
    <citation type="submission" date="2014-09" db="EMBL/GenBank/DDBJ databases">
        <authorList>
            <person name="Magalhaes I.L.F."/>
            <person name="Oliveira U."/>
            <person name="Santos F.R."/>
            <person name="Vidigal T.H.D.A."/>
            <person name="Brescovit A.D."/>
            <person name="Santos A.J."/>
        </authorList>
    </citation>
    <scope>NUCLEOTIDE SEQUENCE</scope>
    <source>
        <tissue evidence="1">Shoot tissue taken approximately 20 cm above the soil surface</tissue>
    </source>
</reference>
<dbReference type="EMBL" id="GBRH01248595">
    <property type="protein sequence ID" value="JAD49300.1"/>
    <property type="molecule type" value="Transcribed_RNA"/>
</dbReference>
<dbReference type="AlphaFoldDB" id="A0A0A9AK27"/>
<evidence type="ECO:0000313" key="1">
    <source>
        <dbReference type="EMBL" id="JAD49300.1"/>
    </source>
</evidence>
<name>A0A0A9AK27_ARUDO</name>
<proteinExistence type="predicted"/>
<protein>
    <submittedName>
        <fullName evidence="1">Uncharacterized protein</fullName>
    </submittedName>
</protein>
<sequence length="117" mass="14096">MKFLHPKTTESLPLTMEFHDWTPDLMDPFHSLIAGHSSSHFQLHDLSEHQLNLYLLPKPYPQQRVQHLNRRHELPCSHMDHHQLCVHCFHSIFHSIYAQRRRIPDLHHFPHHGTHYL</sequence>
<organism evidence="1">
    <name type="scientific">Arundo donax</name>
    <name type="common">Giant reed</name>
    <name type="synonym">Donax arundinaceus</name>
    <dbReference type="NCBI Taxonomy" id="35708"/>
    <lineage>
        <taxon>Eukaryota</taxon>
        <taxon>Viridiplantae</taxon>
        <taxon>Streptophyta</taxon>
        <taxon>Embryophyta</taxon>
        <taxon>Tracheophyta</taxon>
        <taxon>Spermatophyta</taxon>
        <taxon>Magnoliopsida</taxon>
        <taxon>Liliopsida</taxon>
        <taxon>Poales</taxon>
        <taxon>Poaceae</taxon>
        <taxon>PACMAD clade</taxon>
        <taxon>Arundinoideae</taxon>
        <taxon>Arundineae</taxon>
        <taxon>Arundo</taxon>
    </lineage>
</organism>